<dbReference type="PANTHER" id="PTHR11481">
    <property type="entry name" value="IMMUNOGLOBULIN FC RECEPTOR"/>
    <property type="match status" value="1"/>
</dbReference>
<dbReference type="GO" id="GO:0004888">
    <property type="term" value="F:transmembrane signaling receptor activity"/>
    <property type="evidence" value="ECO:0007669"/>
    <property type="project" value="TreeGrafter"/>
</dbReference>
<dbReference type="PROSITE" id="PS50835">
    <property type="entry name" value="IG_LIKE"/>
    <property type="match status" value="1"/>
</dbReference>
<dbReference type="SUPFAM" id="SSF48726">
    <property type="entry name" value="Immunoglobulin"/>
    <property type="match status" value="2"/>
</dbReference>
<accession>A0A3Q3WEA1</accession>
<keyword evidence="3" id="KW-0472">Membrane</keyword>
<dbReference type="InterPro" id="IPR013783">
    <property type="entry name" value="Ig-like_fold"/>
</dbReference>
<dbReference type="InterPro" id="IPR050488">
    <property type="entry name" value="Ig_Fc_receptor"/>
</dbReference>
<sequence length="288" mass="31886">MKVVVEVECLVDAPLHISVHPQWTWLISTASKSERQTTCQIATVILIEISFRQPHQCEYSTHWTGNFVTPDRSQFFRYETISLTCAAPANSSGLSVRRNTSFQTSKVCGIGWGVMAKTSCNIENAYQSDTGEYWCESPQGGCSNKVNITVTAAAVILESPALPVMEGDAVTLRCALKEENKRGITSDFSAAFYKDSVFIRNEPARRMILPAVSKSDEGFYKCKHPINGTSLQSLLAVTGDSASTAPHLPPLMTLPRLLCTILIVIIYLAIFILCVYMYRLWAQGEKQT</sequence>
<dbReference type="Pfam" id="PF13895">
    <property type="entry name" value="Ig_2"/>
    <property type="match status" value="1"/>
</dbReference>
<evidence type="ECO:0000256" key="1">
    <source>
        <dbReference type="ARBA" id="ARBA00022729"/>
    </source>
</evidence>
<dbReference type="InterPro" id="IPR003599">
    <property type="entry name" value="Ig_sub"/>
</dbReference>
<organism evidence="5 6">
    <name type="scientific">Mola mola</name>
    <name type="common">Ocean sunfish</name>
    <name type="synonym">Tetraodon mola</name>
    <dbReference type="NCBI Taxonomy" id="94237"/>
    <lineage>
        <taxon>Eukaryota</taxon>
        <taxon>Metazoa</taxon>
        <taxon>Chordata</taxon>
        <taxon>Craniata</taxon>
        <taxon>Vertebrata</taxon>
        <taxon>Euteleostomi</taxon>
        <taxon>Actinopterygii</taxon>
        <taxon>Neopterygii</taxon>
        <taxon>Teleostei</taxon>
        <taxon>Neoteleostei</taxon>
        <taxon>Acanthomorphata</taxon>
        <taxon>Eupercaria</taxon>
        <taxon>Tetraodontiformes</taxon>
        <taxon>Molidae</taxon>
        <taxon>Mola</taxon>
    </lineage>
</organism>
<keyword evidence="3" id="KW-0812">Transmembrane</keyword>
<dbReference type="STRING" id="94237.ENSMMOP00000015466"/>
<protein>
    <recommendedName>
        <fullName evidence="4">Ig-like domain-containing protein</fullName>
    </recommendedName>
</protein>
<keyword evidence="6" id="KW-1185">Reference proteome</keyword>
<feature type="domain" description="Ig-like" evidence="4">
    <location>
        <begin position="153"/>
        <end position="238"/>
    </location>
</feature>
<dbReference type="Proteomes" id="UP000261620">
    <property type="component" value="Unplaced"/>
</dbReference>
<dbReference type="InterPro" id="IPR036179">
    <property type="entry name" value="Ig-like_dom_sf"/>
</dbReference>
<evidence type="ECO:0000256" key="3">
    <source>
        <dbReference type="SAM" id="Phobius"/>
    </source>
</evidence>
<evidence type="ECO:0000256" key="2">
    <source>
        <dbReference type="ARBA" id="ARBA00023157"/>
    </source>
</evidence>
<dbReference type="GO" id="GO:0006955">
    <property type="term" value="P:immune response"/>
    <property type="evidence" value="ECO:0007669"/>
    <property type="project" value="TreeGrafter"/>
</dbReference>
<dbReference type="Gene3D" id="2.60.40.10">
    <property type="entry name" value="Immunoglobulins"/>
    <property type="match status" value="2"/>
</dbReference>
<evidence type="ECO:0000259" key="4">
    <source>
        <dbReference type="PROSITE" id="PS50835"/>
    </source>
</evidence>
<dbReference type="AlphaFoldDB" id="A0A3Q3WEA1"/>
<evidence type="ECO:0000313" key="5">
    <source>
        <dbReference type="Ensembl" id="ENSMMOP00000015466.1"/>
    </source>
</evidence>
<keyword evidence="3" id="KW-1133">Transmembrane helix</keyword>
<name>A0A3Q3WEA1_MOLML</name>
<dbReference type="GO" id="GO:0007166">
    <property type="term" value="P:cell surface receptor signaling pathway"/>
    <property type="evidence" value="ECO:0007669"/>
    <property type="project" value="TreeGrafter"/>
</dbReference>
<dbReference type="OMA" id="CEYSTHW"/>
<keyword evidence="2" id="KW-1015">Disulfide bond</keyword>
<keyword evidence="1" id="KW-0732">Signal</keyword>
<reference evidence="5" key="2">
    <citation type="submission" date="2025-09" db="UniProtKB">
        <authorList>
            <consortium name="Ensembl"/>
        </authorList>
    </citation>
    <scope>IDENTIFICATION</scope>
</reference>
<proteinExistence type="predicted"/>
<dbReference type="SMART" id="SM00409">
    <property type="entry name" value="IG"/>
    <property type="match status" value="2"/>
</dbReference>
<reference evidence="5" key="1">
    <citation type="submission" date="2025-08" db="UniProtKB">
        <authorList>
            <consortium name="Ensembl"/>
        </authorList>
    </citation>
    <scope>IDENTIFICATION</scope>
</reference>
<dbReference type="GO" id="GO:0009897">
    <property type="term" value="C:external side of plasma membrane"/>
    <property type="evidence" value="ECO:0007669"/>
    <property type="project" value="TreeGrafter"/>
</dbReference>
<dbReference type="InterPro" id="IPR007110">
    <property type="entry name" value="Ig-like_dom"/>
</dbReference>
<evidence type="ECO:0000313" key="6">
    <source>
        <dbReference type="Proteomes" id="UP000261620"/>
    </source>
</evidence>
<feature type="transmembrane region" description="Helical" evidence="3">
    <location>
        <begin position="257"/>
        <end position="278"/>
    </location>
</feature>
<dbReference type="PANTHER" id="PTHR11481:SF64">
    <property type="entry name" value="FC RECEPTOR-LIKE PROTEIN 4"/>
    <property type="match status" value="1"/>
</dbReference>
<dbReference type="Ensembl" id="ENSMMOT00000015719.1">
    <property type="protein sequence ID" value="ENSMMOP00000015466.1"/>
    <property type="gene ID" value="ENSMMOG00000011790.1"/>
</dbReference>